<dbReference type="PRINTS" id="PR00146">
    <property type="entry name" value="DHPICSNTHASE"/>
</dbReference>
<keyword evidence="1 2" id="KW-0456">Lyase</keyword>
<dbReference type="STRING" id="2025994.A0A2T2ZYC6"/>
<reference evidence="5 6" key="1">
    <citation type="journal article" date="2018" name="Mycol. Prog.">
        <title>Coniella lustricola, a new species from submerged detritus.</title>
        <authorList>
            <person name="Raudabaugh D.B."/>
            <person name="Iturriaga T."/>
            <person name="Carver A."/>
            <person name="Mondo S."/>
            <person name="Pangilinan J."/>
            <person name="Lipzen A."/>
            <person name="He G."/>
            <person name="Amirebrahimi M."/>
            <person name="Grigoriev I.V."/>
            <person name="Miller A.N."/>
        </authorList>
    </citation>
    <scope>NUCLEOTIDE SEQUENCE [LARGE SCALE GENOMIC DNA]</scope>
    <source>
        <strain evidence="5 6">B22-T-1</strain>
    </source>
</reference>
<dbReference type="EMBL" id="KZ678565">
    <property type="protein sequence ID" value="PSR79457.1"/>
    <property type="molecule type" value="Genomic_DNA"/>
</dbReference>
<evidence type="ECO:0000313" key="5">
    <source>
        <dbReference type="EMBL" id="PSR79457.1"/>
    </source>
</evidence>
<dbReference type="Gene3D" id="3.20.20.70">
    <property type="entry name" value="Aldolase class I"/>
    <property type="match status" value="1"/>
</dbReference>
<evidence type="ECO:0000256" key="2">
    <source>
        <dbReference type="PIRNR" id="PIRNR001365"/>
    </source>
</evidence>
<feature type="binding site" evidence="4">
    <location>
        <position position="225"/>
    </location>
    <ligand>
        <name>pyruvate</name>
        <dbReference type="ChEBI" id="CHEBI:15361"/>
    </ligand>
</feature>
<dbReference type="InParanoid" id="A0A2T2ZYC6"/>
<feature type="active site" description="Proton donor/acceptor" evidence="3">
    <location>
        <position position="153"/>
    </location>
</feature>
<name>A0A2T2ZYC6_9PEZI</name>
<evidence type="ECO:0000313" key="6">
    <source>
        <dbReference type="Proteomes" id="UP000241462"/>
    </source>
</evidence>
<evidence type="ECO:0000256" key="3">
    <source>
        <dbReference type="PIRSR" id="PIRSR001365-1"/>
    </source>
</evidence>
<dbReference type="InterPro" id="IPR013785">
    <property type="entry name" value="Aldolase_TIM"/>
</dbReference>
<dbReference type="SMART" id="SM01130">
    <property type="entry name" value="DHDPS"/>
    <property type="match status" value="1"/>
</dbReference>
<accession>A0A2T2ZYC6</accession>
<comment type="similarity">
    <text evidence="2">Belongs to the DapA family.</text>
</comment>
<dbReference type="InterPro" id="IPR002220">
    <property type="entry name" value="DapA-like"/>
</dbReference>
<dbReference type="Proteomes" id="UP000241462">
    <property type="component" value="Unassembled WGS sequence"/>
</dbReference>
<gene>
    <name evidence="5" type="ORF">BD289DRAFT_94357</name>
</gene>
<dbReference type="OrthoDB" id="191315at2759"/>
<sequence length="332" mass="36418">MDTMGSIQTPKPFPPGIHVPSLTWFANDQRQEIDWEVQTRHLEYLIRSGLHGIVLAGTNGEAVTLTATEKTRLVQTTRQLAQRLGRPGLPITLGCGGQCTRDVLAETRLAKDAGADYALVLVPSYFHFAMDEAAVLAFFEELASASPLPVLIYNFPGVVAGLDVNSDMLARLGRHPNIVGVKLTCGGIAKVARVRSQFEPADFAALAGQSDWLVPALAVGSTGAITGVANLYPKFCIRIYNLHRAGKTQQAHDLQLELAKMEWGFAKGGINGTKWVVAKLRGYSMDSAHCRRPYPRFADEQKQAWIVDLVAPLTRFEEENDDDDDDDDDDKE</sequence>
<dbReference type="PANTHER" id="PTHR12128">
    <property type="entry name" value="DIHYDRODIPICOLINATE SYNTHASE"/>
    <property type="match status" value="1"/>
</dbReference>
<dbReference type="PIRSF" id="PIRSF001365">
    <property type="entry name" value="DHDPS"/>
    <property type="match status" value="1"/>
</dbReference>
<dbReference type="CDD" id="cd00408">
    <property type="entry name" value="DHDPS-like"/>
    <property type="match status" value="1"/>
</dbReference>
<dbReference type="AlphaFoldDB" id="A0A2T2ZYC6"/>
<organism evidence="5 6">
    <name type="scientific">Coniella lustricola</name>
    <dbReference type="NCBI Taxonomy" id="2025994"/>
    <lineage>
        <taxon>Eukaryota</taxon>
        <taxon>Fungi</taxon>
        <taxon>Dikarya</taxon>
        <taxon>Ascomycota</taxon>
        <taxon>Pezizomycotina</taxon>
        <taxon>Sordariomycetes</taxon>
        <taxon>Sordariomycetidae</taxon>
        <taxon>Diaporthales</taxon>
        <taxon>Schizoparmaceae</taxon>
        <taxon>Coniella</taxon>
    </lineage>
</organism>
<dbReference type="GO" id="GO:0008840">
    <property type="term" value="F:4-hydroxy-tetrahydrodipicolinate synthase activity"/>
    <property type="evidence" value="ECO:0007669"/>
    <property type="project" value="TreeGrafter"/>
</dbReference>
<evidence type="ECO:0000256" key="4">
    <source>
        <dbReference type="PIRSR" id="PIRSR001365-2"/>
    </source>
</evidence>
<feature type="active site" description="Schiff-base intermediate with substrate" evidence="3">
    <location>
        <position position="182"/>
    </location>
</feature>
<proteinExistence type="inferred from homology"/>
<dbReference type="Pfam" id="PF00701">
    <property type="entry name" value="DHDPS"/>
    <property type="match status" value="1"/>
</dbReference>
<dbReference type="PANTHER" id="PTHR12128:SF66">
    <property type="entry name" value="4-HYDROXY-2-OXOGLUTARATE ALDOLASE, MITOCHONDRIAL"/>
    <property type="match status" value="1"/>
</dbReference>
<evidence type="ECO:0000256" key="1">
    <source>
        <dbReference type="ARBA" id="ARBA00023239"/>
    </source>
</evidence>
<protein>
    <submittedName>
        <fullName evidence="5">Dihydrodipicolinate synthetase</fullName>
    </submittedName>
</protein>
<keyword evidence="6" id="KW-1185">Reference proteome</keyword>
<dbReference type="SUPFAM" id="SSF51569">
    <property type="entry name" value="Aldolase"/>
    <property type="match status" value="1"/>
</dbReference>